<keyword evidence="5 9" id="KW-0472">Membrane</keyword>
<dbReference type="OrthoDB" id="9810264at2"/>
<accession>A0A1Q5P180</accession>
<evidence type="ECO:0000313" key="13">
    <source>
        <dbReference type="Proteomes" id="UP000186524"/>
    </source>
</evidence>
<protein>
    <recommendedName>
        <fullName evidence="14">Chemotaxis protein</fullName>
    </recommendedName>
</protein>
<feature type="transmembrane region" description="Helical" evidence="9">
    <location>
        <begin position="196"/>
        <end position="218"/>
    </location>
</feature>
<dbReference type="GO" id="GO:0007165">
    <property type="term" value="P:signal transduction"/>
    <property type="evidence" value="ECO:0007669"/>
    <property type="project" value="UniProtKB-KW"/>
</dbReference>
<dbReference type="EMBL" id="MRWQ01000010">
    <property type="protein sequence ID" value="OKL36014.1"/>
    <property type="molecule type" value="Genomic_DNA"/>
</dbReference>
<dbReference type="InterPro" id="IPR033480">
    <property type="entry name" value="sCache_2"/>
</dbReference>
<dbReference type="Gene3D" id="1.10.287.950">
    <property type="entry name" value="Methyl-accepting chemotaxis protein"/>
    <property type="match status" value="1"/>
</dbReference>
<dbReference type="SMART" id="SM01049">
    <property type="entry name" value="Cache_2"/>
    <property type="match status" value="1"/>
</dbReference>
<evidence type="ECO:0000256" key="9">
    <source>
        <dbReference type="SAM" id="Phobius"/>
    </source>
</evidence>
<comment type="caution">
    <text evidence="12">The sequence shown here is derived from an EMBL/GenBank/DDBJ whole genome shotgun (WGS) entry which is preliminary data.</text>
</comment>
<feature type="domain" description="Methyl-accepting transducer" evidence="10">
    <location>
        <begin position="292"/>
        <end position="528"/>
    </location>
</feature>
<dbReference type="Pfam" id="PF00015">
    <property type="entry name" value="MCPsignal"/>
    <property type="match status" value="1"/>
</dbReference>
<dbReference type="InterPro" id="IPR003660">
    <property type="entry name" value="HAMP_dom"/>
</dbReference>
<evidence type="ECO:0000313" key="12">
    <source>
        <dbReference type="EMBL" id="OKL36014.1"/>
    </source>
</evidence>
<sequence>MVLKIRHKLIMICMILLIIPSSLIGFISYHLQQGPIEDLASARLISNVEMAMAMIDMQQEKVNKGVISLEDAQEEVKTALLGKLQKGGTRPINKHIDLGENGYFMVLDSDGTALAHPYLEGENLIETKDPNGVALIAEMIKSGKGGGGFTYYDWQLPDDENKIETKVMYSQSEADWGWTVSAGSYLNEYTGSTDKAIYTIAAMLAGFIVIGTMMIMVVSKKLSAPIVEVTKQAKQVAEGNLRVEPILVKTKDEVGELTNSFNEMTANLHSAIRTVSDSAQDLASISDDMAASSQEVMAGVNSVSESTIFLAADAETGNQSAVEASQVLLELSSLIQIAKDKANSAEVNSDKTVEAAMEGKQTVFDTISRMGDIREKTIETEEMIANLNQYSKEIGLITDTITEIAGQTNLLALNAAIEAARAGEAGKGFAVVAQEVRKLAEQSNERANEVYDLVKKVSNSTEKAVNATQQSRAEVEKGAISVTRAGEALEHILQAVDHMVNDVKEINKITDSEVATSEKIIGLIHSLSTVIEQTASSAEELSAAMQQSSTSMEMITAGSGETSEMANKLKETATQFKV</sequence>
<evidence type="ECO:0008006" key="14">
    <source>
        <dbReference type="Google" id="ProtNLM"/>
    </source>
</evidence>
<dbReference type="CDD" id="cd06225">
    <property type="entry name" value="HAMP"/>
    <property type="match status" value="1"/>
</dbReference>
<dbReference type="STRING" id="1714354.BLL40_11825"/>
<comment type="subcellular location">
    <subcellularLocation>
        <location evidence="1">Cell membrane</location>
        <topology evidence="1">Multi-pass membrane protein</topology>
    </subcellularLocation>
</comment>
<gene>
    <name evidence="12" type="ORF">BLL40_11825</name>
</gene>
<keyword evidence="2" id="KW-1003">Cell membrane</keyword>
<dbReference type="GO" id="GO:0005886">
    <property type="term" value="C:plasma membrane"/>
    <property type="evidence" value="ECO:0007669"/>
    <property type="project" value="UniProtKB-SubCell"/>
</dbReference>
<evidence type="ECO:0000259" key="10">
    <source>
        <dbReference type="PROSITE" id="PS50111"/>
    </source>
</evidence>
<dbReference type="SUPFAM" id="SSF58104">
    <property type="entry name" value="Methyl-accepting chemotaxis protein (MCP) signaling domain"/>
    <property type="match status" value="1"/>
</dbReference>
<reference evidence="12 13" key="1">
    <citation type="submission" date="2016-12" db="EMBL/GenBank/DDBJ databases">
        <title>Domibacillus sp. SAOS 44 whole genome sequencing.</title>
        <authorList>
            <person name="Verma A."/>
            <person name="Krishnamurthi S."/>
        </authorList>
    </citation>
    <scope>NUCLEOTIDE SEQUENCE [LARGE SCALE GENOMIC DNA]</scope>
    <source>
        <strain evidence="12 13">SAOS 44</strain>
    </source>
</reference>
<dbReference type="PROSITE" id="PS50885">
    <property type="entry name" value="HAMP"/>
    <property type="match status" value="1"/>
</dbReference>
<comment type="similarity">
    <text evidence="7">Belongs to the methyl-accepting chemotaxis (MCP) protein family.</text>
</comment>
<dbReference type="PANTHER" id="PTHR32089:SF112">
    <property type="entry name" value="LYSOZYME-LIKE PROTEIN-RELATED"/>
    <property type="match status" value="1"/>
</dbReference>
<name>A0A1Q5P180_9BACI</name>
<evidence type="ECO:0000259" key="11">
    <source>
        <dbReference type="PROSITE" id="PS50885"/>
    </source>
</evidence>
<evidence type="ECO:0000256" key="4">
    <source>
        <dbReference type="ARBA" id="ARBA00022989"/>
    </source>
</evidence>
<evidence type="ECO:0000256" key="1">
    <source>
        <dbReference type="ARBA" id="ARBA00004651"/>
    </source>
</evidence>
<evidence type="ECO:0000256" key="8">
    <source>
        <dbReference type="PROSITE-ProRule" id="PRU00284"/>
    </source>
</evidence>
<evidence type="ECO:0000256" key="5">
    <source>
        <dbReference type="ARBA" id="ARBA00023136"/>
    </source>
</evidence>
<dbReference type="Pfam" id="PF00672">
    <property type="entry name" value="HAMP"/>
    <property type="match status" value="1"/>
</dbReference>
<keyword evidence="4 9" id="KW-1133">Transmembrane helix</keyword>
<dbReference type="PROSITE" id="PS50111">
    <property type="entry name" value="CHEMOTAXIS_TRANSDUC_2"/>
    <property type="match status" value="1"/>
</dbReference>
<dbReference type="Proteomes" id="UP000186524">
    <property type="component" value="Unassembled WGS sequence"/>
</dbReference>
<proteinExistence type="inferred from homology"/>
<feature type="transmembrane region" description="Helical" evidence="9">
    <location>
        <begin position="9"/>
        <end position="31"/>
    </location>
</feature>
<organism evidence="12 13">
    <name type="scientific">Domibacillus mangrovi</name>
    <dbReference type="NCBI Taxonomy" id="1714354"/>
    <lineage>
        <taxon>Bacteria</taxon>
        <taxon>Bacillati</taxon>
        <taxon>Bacillota</taxon>
        <taxon>Bacilli</taxon>
        <taxon>Bacillales</taxon>
        <taxon>Bacillaceae</taxon>
        <taxon>Domibacillus</taxon>
    </lineage>
</organism>
<dbReference type="AlphaFoldDB" id="A0A1Q5P180"/>
<evidence type="ECO:0000256" key="3">
    <source>
        <dbReference type="ARBA" id="ARBA00022692"/>
    </source>
</evidence>
<dbReference type="SMART" id="SM00304">
    <property type="entry name" value="HAMP"/>
    <property type="match status" value="1"/>
</dbReference>
<dbReference type="CDD" id="cd18774">
    <property type="entry name" value="PDC2_HK_sensor"/>
    <property type="match status" value="1"/>
</dbReference>
<dbReference type="Pfam" id="PF17200">
    <property type="entry name" value="sCache_2"/>
    <property type="match status" value="1"/>
</dbReference>
<dbReference type="Gene3D" id="6.10.340.10">
    <property type="match status" value="1"/>
</dbReference>
<evidence type="ECO:0000256" key="6">
    <source>
        <dbReference type="ARBA" id="ARBA00023224"/>
    </source>
</evidence>
<evidence type="ECO:0000256" key="2">
    <source>
        <dbReference type="ARBA" id="ARBA00022475"/>
    </source>
</evidence>
<feature type="domain" description="HAMP" evidence="11">
    <location>
        <begin position="220"/>
        <end position="273"/>
    </location>
</feature>
<dbReference type="SMART" id="SM00283">
    <property type="entry name" value="MA"/>
    <property type="match status" value="1"/>
</dbReference>
<evidence type="ECO:0000256" key="7">
    <source>
        <dbReference type="ARBA" id="ARBA00029447"/>
    </source>
</evidence>
<dbReference type="CDD" id="cd11386">
    <property type="entry name" value="MCP_signal"/>
    <property type="match status" value="1"/>
</dbReference>
<keyword evidence="13" id="KW-1185">Reference proteome</keyword>
<dbReference type="Gene3D" id="3.30.450.20">
    <property type="entry name" value="PAS domain"/>
    <property type="match status" value="1"/>
</dbReference>
<dbReference type="RefSeq" id="WP_073712114.1">
    <property type="nucleotide sequence ID" value="NZ_MRWQ01000010.1"/>
</dbReference>
<keyword evidence="6 8" id="KW-0807">Transducer</keyword>
<keyword evidence="3 9" id="KW-0812">Transmembrane</keyword>
<dbReference type="InterPro" id="IPR004089">
    <property type="entry name" value="MCPsignal_dom"/>
</dbReference>
<dbReference type="PANTHER" id="PTHR32089">
    <property type="entry name" value="METHYL-ACCEPTING CHEMOTAXIS PROTEIN MCPB"/>
    <property type="match status" value="1"/>
</dbReference>